<reference evidence="1 2" key="1">
    <citation type="submission" date="2014-10" db="EMBL/GenBank/DDBJ databases">
        <title>Whole genome sequence of Francisella endociliophora strain FSC1006, isolated from a laboratory culture of the marine ciliate Euplotes raikovi.</title>
        <authorList>
            <person name="Granberg M."/>
            <person name="Backman S."/>
            <person name="Lundmark E."/>
            <person name="Nilsson E."/>
            <person name="Karlsson E."/>
            <person name="Thelaus J."/>
            <person name="Ohrman C."/>
            <person name="Larkeryd A."/>
            <person name="Stenberg P."/>
        </authorList>
    </citation>
    <scope>NUCLEOTIDE SEQUENCE [LARGE SCALE GENOMIC DNA]</scope>
    <source>
        <strain evidence="1 2">FSC1006</strain>
    </source>
</reference>
<dbReference type="KEGG" id="frf:LO80_03310"/>
<organism evidence="1 2">
    <name type="scientific">Candidatus Francisella endociliophora</name>
    <dbReference type="NCBI Taxonomy" id="653937"/>
    <lineage>
        <taxon>Bacteria</taxon>
        <taxon>Pseudomonadati</taxon>
        <taxon>Pseudomonadota</taxon>
        <taxon>Gammaproteobacteria</taxon>
        <taxon>Thiotrichales</taxon>
        <taxon>Francisellaceae</taxon>
        <taxon>Francisella</taxon>
    </lineage>
</organism>
<protein>
    <submittedName>
        <fullName evidence="1">Uncharacterized protein</fullName>
    </submittedName>
</protein>
<dbReference type="Proteomes" id="UP000029672">
    <property type="component" value="Chromosome"/>
</dbReference>
<evidence type="ECO:0000313" key="1">
    <source>
        <dbReference type="EMBL" id="AIT09092.1"/>
    </source>
</evidence>
<sequence length="116" mass="13797">MKYKHIKFEITNHDIYFCYGFKNFKKVQKKLGFNYDVSKYGGATAFNEETKQIVIGVDKYDDIYEVKALIVHELSHCVTVIMESMDSNCDEFRSYVLQWLYIEIMKYFDDLISKGK</sequence>
<dbReference type="STRING" id="1547445.LO80_03310"/>
<dbReference type="RefSeq" id="WP_040008522.1">
    <property type="nucleotide sequence ID" value="NZ_CP009574.1"/>
</dbReference>
<keyword evidence="2" id="KW-1185">Reference proteome</keyword>
<proteinExistence type="predicted"/>
<dbReference type="HOGENOM" id="CLU_2093244_0_0_6"/>
<name>A0A097ENE8_9GAMM</name>
<accession>A0A097ENE8</accession>
<gene>
    <name evidence="1" type="ORF">LO80_03310</name>
</gene>
<dbReference type="AlphaFoldDB" id="A0A097ENE8"/>
<evidence type="ECO:0000313" key="2">
    <source>
        <dbReference type="Proteomes" id="UP000029672"/>
    </source>
</evidence>
<dbReference type="EMBL" id="CP009574">
    <property type="protein sequence ID" value="AIT09092.1"/>
    <property type="molecule type" value="Genomic_DNA"/>
</dbReference>